<evidence type="ECO:0000256" key="1">
    <source>
        <dbReference type="SAM" id="MobiDB-lite"/>
    </source>
</evidence>
<feature type="region of interest" description="Disordered" evidence="1">
    <location>
        <begin position="75"/>
        <end position="96"/>
    </location>
</feature>
<organism evidence="2 3">
    <name type="scientific">Caerostris darwini</name>
    <dbReference type="NCBI Taxonomy" id="1538125"/>
    <lineage>
        <taxon>Eukaryota</taxon>
        <taxon>Metazoa</taxon>
        <taxon>Ecdysozoa</taxon>
        <taxon>Arthropoda</taxon>
        <taxon>Chelicerata</taxon>
        <taxon>Arachnida</taxon>
        <taxon>Araneae</taxon>
        <taxon>Araneomorphae</taxon>
        <taxon>Entelegynae</taxon>
        <taxon>Araneoidea</taxon>
        <taxon>Araneidae</taxon>
        <taxon>Caerostris</taxon>
    </lineage>
</organism>
<evidence type="ECO:0000313" key="3">
    <source>
        <dbReference type="Proteomes" id="UP001054837"/>
    </source>
</evidence>
<dbReference type="EMBL" id="BPLQ01004722">
    <property type="protein sequence ID" value="GIY10166.1"/>
    <property type="molecule type" value="Genomic_DNA"/>
</dbReference>
<gene>
    <name evidence="2" type="ORF">CDAR_63411</name>
</gene>
<comment type="caution">
    <text evidence="2">The sequence shown here is derived from an EMBL/GenBank/DDBJ whole genome shotgun (WGS) entry which is preliminary data.</text>
</comment>
<name>A0AAV4QQ10_9ARAC</name>
<evidence type="ECO:0000313" key="2">
    <source>
        <dbReference type="EMBL" id="GIY10166.1"/>
    </source>
</evidence>
<keyword evidence="3" id="KW-1185">Reference proteome</keyword>
<accession>A0AAV4QQ10</accession>
<reference evidence="2 3" key="1">
    <citation type="submission" date="2021-06" db="EMBL/GenBank/DDBJ databases">
        <title>Caerostris darwini draft genome.</title>
        <authorList>
            <person name="Kono N."/>
            <person name="Arakawa K."/>
        </authorList>
    </citation>
    <scope>NUCLEOTIDE SEQUENCE [LARGE SCALE GENOMIC DNA]</scope>
</reference>
<proteinExistence type="predicted"/>
<sequence length="204" mass="22680">MNGGVLEHPGRGEAFDCVSHSSFLRPCVYFSSGADVRGRGGERGGDGTLEGTIRRGGEWKHFFWEGRRWEAAEGSEMNGGVLKHPGRDGRTRRKLKPPQVRVKSSFSRAILLFFDLLYIFLPGADVRGRGGERGGDGTLEGTIRRGGGSWKQLFWEGRRLKAEEGSEMNGGVLKHPGRDEVFDCVVIACLFHCSFIQYLSLNFR</sequence>
<dbReference type="AlphaFoldDB" id="A0AAV4QQ10"/>
<dbReference type="Proteomes" id="UP001054837">
    <property type="component" value="Unassembled WGS sequence"/>
</dbReference>
<protein>
    <submittedName>
        <fullName evidence="2">Uncharacterized protein</fullName>
    </submittedName>
</protein>